<gene>
    <name evidence="1" type="ORF">CHC_T00005956001</name>
</gene>
<organism evidence="1 2">
    <name type="scientific">Chondrus crispus</name>
    <name type="common">Carrageen Irish moss</name>
    <name type="synonym">Polymorpha crispa</name>
    <dbReference type="NCBI Taxonomy" id="2769"/>
    <lineage>
        <taxon>Eukaryota</taxon>
        <taxon>Rhodophyta</taxon>
        <taxon>Florideophyceae</taxon>
        <taxon>Rhodymeniophycidae</taxon>
        <taxon>Gigartinales</taxon>
        <taxon>Gigartinaceae</taxon>
        <taxon>Chondrus</taxon>
    </lineage>
</organism>
<evidence type="ECO:0000313" key="1">
    <source>
        <dbReference type="EMBL" id="CDF37957.1"/>
    </source>
</evidence>
<dbReference type="EMBL" id="HG001890">
    <property type="protein sequence ID" value="CDF37957.1"/>
    <property type="molecule type" value="Genomic_DNA"/>
</dbReference>
<dbReference type="KEGG" id="ccp:CHC_T00005956001"/>
<protein>
    <submittedName>
        <fullName evidence="1">Uncharacterized protein</fullName>
    </submittedName>
</protein>
<reference evidence="2" key="1">
    <citation type="journal article" date="2013" name="Proc. Natl. Acad. Sci. U.S.A.">
        <title>Genome structure and metabolic features in the red seaweed Chondrus crispus shed light on evolution of the Archaeplastida.</title>
        <authorList>
            <person name="Collen J."/>
            <person name="Porcel B."/>
            <person name="Carre W."/>
            <person name="Ball S.G."/>
            <person name="Chaparro C."/>
            <person name="Tonon T."/>
            <person name="Barbeyron T."/>
            <person name="Michel G."/>
            <person name="Noel B."/>
            <person name="Valentin K."/>
            <person name="Elias M."/>
            <person name="Artiguenave F."/>
            <person name="Arun A."/>
            <person name="Aury J.M."/>
            <person name="Barbosa-Neto J.F."/>
            <person name="Bothwell J.H."/>
            <person name="Bouget F.Y."/>
            <person name="Brillet L."/>
            <person name="Cabello-Hurtado F."/>
            <person name="Capella-Gutierrez S."/>
            <person name="Charrier B."/>
            <person name="Cladiere L."/>
            <person name="Cock J.M."/>
            <person name="Coelho S.M."/>
            <person name="Colleoni C."/>
            <person name="Czjzek M."/>
            <person name="Da Silva C."/>
            <person name="Delage L."/>
            <person name="Denoeud F."/>
            <person name="Deschamps P."/>
            <person name="Dittami S.M."/>
            <person name="Gabaldon T."/>
            <person name="Gachon C.M."/>
            <person name="Groisillier A."/>
            <person name="Herve C."/>
            <person name="Jabbari K."/>
            <person name="Katinka M."/>
            <person name="Kloareg B."/>
            <person name="Kowalczyk N."/>
            <person name="Labadie K."/>
            <person name="Leblanc C."/>
            <person name="Lopez P.J."/>
            <person name="McLachlan D.H."/>
            <person name="Meslet-Cladiere L."/>
            <person name="Moustafa A."/>
            <person name="Nehr Z."/>
            <person name="Nyvall Collen P."/>
            <person name="Panaud O."/>
            <person name="Partensky F."/>
            <person name="Poulain J."/>
            <person name="Rensing S.A."/>
            <person name="Rousvoal S."/>
            <person name="Samson G."/>
            <person name="Symeonidi A."/>
            <person name="Weissenbach J."/>
            <person name="Zambounis A."/>
            <person name="Wincker P."/>
            <person name="Boyen C."/>
        </authorList>
    </citation>
    <scope>NUCLEOTIDE SEQUENCE [LARGE SCALE GENOMIC DNA]</scope>
    <source>
        <strain evidence="2">cv. Stackhouse</strain>
    </source>
</reference>
<evidence type="ECO:0000313" key="2">
    <source>
        <dbReference type="Proteomes" id="UP000012073"/>
    </source>
</evidence>
<proteinExistence type="predicted"/>
<keyword evidence="2" id="KW-1185">Reference proteome</keyword>
<dbReference type="Gramene" id="CDF37957">
    <property type="protein sequence ID" value="CDF37957"/>
    <property type="gene ID" value="CHC_T00005956001"/>
</dbReference>
<sequence>MQASGDRILGFTIKSECTQMLGLRCVSFRAASKNTCESKV</sequence>
<dbReference type="Proteomes" id="UP000012073">
    <property type="component" value="Unassembled WGS sequence"/>
</dbReference>
<dbReference type="GeneID" id="17325543"/>
<name>R7QHG0_CHOCR</name>
<dbReference type="AlphaFoldDB" id="R7QHG0"/>
<accession>R7QHG0</accession>
<dbReference type="RefSeq" id="XP_005717826.1">
    <property type="nucleotide sequence ID" value="XM_005717769.1"/>
</dbReference>